<name>A0AAD4R4F1_9BILA</name>
<dbReference type="InterPro" id="IPR011990">
    <property type="entry name" value="TPR-like_helical_dom_sf"/>
</dbReference>
<evidence type="ECO:0000256" key="1">
    <source>
        <dbReference type="SAM" id="Coils"/>
    </source>
</evidence>
<reference evidence="2" key="1">
    <citation type="submission" date="2022-01" db="EMBL/GenBank/DDBJ databases">
        <title>Genome Sequence Resource for Two Populations of Ditylenchus destructor, the Migratory Endoparasitic Phytonematode.</title>
        <authorList>
            <person name="Zhang H."/>
            <person name="Lin R."/>
            <person name="Xie B."/>
        </authorList>
    </citation>
    <scope>NUCLEOTIDE SEQUENCE</scope>
    <source>
        <strain evidence="2">BazhouSP</strain>
    </source>
</reference>
<comment type="caution">
    <text evidence="2">The sequence shown here is derived from an EMBL/GenBank/DDBJ whole genome shotgun (WGS) entry which is preliminary data.</text>
</comment>
<gene>
    <name evidence="2" type="ORF">DdX_11354</name>
</gene>
<dbReference type="Proteomes" id="UP001201812">
    <property type="component" value="Unassembled WGS sequence"/>
</dbReference>
<protein>
    <submittedName>
        <fullName evidence="2">Uncharacterized protein</fullName>
    </submittedName>
</protein>
<organism evidence="2 3">
    <name type="scientific">Ditylenchus destructor</name>
    <dbReference type="NCBI Taxonomy" id="166010"/>
    <lineage>
        <taxon>Eukaryota</taxon>
        <taxon>Metazoa</taxon>
        <taxon>Ecdysozoa</taxon>
        <taxon>Nematoda</taxon>
        <taxon>Chromadorea</taxon>
        <taxon>Rhabditida</taxon>
        <taxon>Tylenchina</taxon>
        <taxon>Tylenchomorpha</taxon>
        <taxon>Sphaerularioidea</taxon>
        <taxon>Anguinidae</taxon>
        <taxon>Anguininae</taxon>
        <taxon>Ditylenchus</taxon>
    </lineage>
</organism>
<proteinExistence type="predicted"/>
<dbReference type="AlphaFoldDB" id="A0AAD4R4F1"/>
<keyword evidence="1" id="KW-0175">Coiled coil</keyword>
<accession>A0AAD4R4F1</accession>
<dbReference type="SUPFAM" id="SSF48452">
    <property type="entry name" value="TPR-like"/>
    <property type="match status" value="1"/>
</dbReference>
<evidence type="ECO:0000313" key="3">
    <source>
        <dbReference type="Proteomes" id="UP001201812"/>
    </source>
</evidence>
<evidence type="ECO:0000313" key="2">
    <source>
        <dbReference type="EMBL" id="KAI1709282.1"/>
    </source>
</evidence>
<dbReference type="Gene3D" id="1.25.40.10">
    <property type="entry name" value="Tetratricopeptide repeat domain"/>
    <property type="match status" value="1"/>
</dbReference>
<dbReference type="EMBL" id="JAKKPZ010000031">
    <property type="protein sequence ID" value="KAI1709282.1"/>
    <property type="molecule type" value="Genomic_DNA"/>
</dbReference>
<feature type="coiled-coil region" evidence="1">
    <location>
        <begin position="372"/>
        <end position="399"/>
    </location>
</feature>
<keyword evidence="3" id="KW-1185">Reference proteome</keyword>
<sequence>MAVRILKNSEKVDGVEQKFSEQQLGEIEASKRKIRKLIHALNLLMEDRPEVAISSEKTCSTREMLSKEFEKLLALGDSRTKTLDQFWNFCWYAPIKECQTKRRIKERNRDWLKSFIDSGVEFLSKLLGKYDDLQRNLYIYIGDLHRYSVIMCHSDHLEASRSCYEKAFSEGNPNEYNGRSLNQIALLYQYQKGSEMLWQSVRLLLRAMIAPVPYERAWDNLKIVDGSGFEGHRKIAFDLIKSSLDDFRRTEFDKLSADFEEVLEKMLQEEPSKTENVLDTVSIVSLMAAHVLKSETCDDVQLRTVGSFALRLLHTLLTHLRKQQLPTSDGNNENGDYKDVMIDALTITAEFFSMSSQKFTTKKIPVSLKIYFKNLLQLFAELLNNLEQMDELLTTAKDNYNCAITDWFVNGTVKKTMENKLHPLVLFSKQCINNKFIPITFNERKFIAMNNINNGDPAGVDPALGFVEKVTKVQQEYAKNQV</sequence>